<dbReference type="RefSeq" id="WP_147098133.1">
    <property type="nucleotide sequence ID" value="NZ_VOOS01000001.1"/>
</dbReference>
<dbReference type="SUPFAM" id="SSF52172">
    <property type="entry name" value="CheY-like"/>
    <property type="match status" value="1"/>
</dbReference>
<evidence type="ECO:0000256" key="1">
    <source>
        <dbReference type="PROSITE-ProRule" id="PRU00169"/>
    </source>
</evidence>
<feature type="modified residue" description="4-aspartylphosphate" evidence="1">
    <location>
        <position position="58"/>
    </location>
</feature>
<dbReference type="InterPro" id="IPR011006">
    <property type="entry name" value="CheY-like_superfamily"/>
</dbReference>
<dbReference type="Pfam" id="PF04397">
    <property type="entry name" value="LytTR"/>
    <property type="match status" value="1"/>
</dbReference>
<protein>
    <submittedName>
        <fullName evidence="4">Response regulator transcription factor</fullName>
    </submittedName>
</protein>
<dbReference type="PANTHER" id="PTHR37299:SF1">
    <property type="entry name" value="STAGE 0 SPORULATION PROTEIN A HOMOLOG"/>
    <property type="match status" value="1"/>
</dbReference>
<feature type="domain" description="Response regulatory" evidence="2">
    <location>
        <begin position="7"/>
        <end position="122"/>
    </location>
</feature>
<dbReference type="GO" id="GO:0000156">
    <property type="term" value="F:phosphorelay response regulator activity"/>
    <property type="evidence" value="ECO:0007669"/>
    <property type="project" value="InterPro"/>
</dbReference>
<sequence>MKKSLNKILIAEDDVLISEHLKQILTDLGHVVYDIVSSYEMAKKSIDINDLPDLALLDIRMHNEDQGIKIAEYIKKLNIPFIFITSFSDKKTLEEAIFHQPKGYLLKPFTPDEIKKIIDKVMKELAISYLFVKEKDKKIKLFFNKIMFVKSDNNYLEIHTETKMFVERLKLIDIDNILPKDSFIRVHRSYLVNKKFIERINNNSIVINGVEIPVSRKYKNCLDSL</sequence>
<evidence type="ECO:0000313" key="4">
    <source>
        <dbReference type="EMBL" id="TXB66998.1"/>
    </source>
</evidence>
<feature type="domain" description="HTH LytTR-type" evidence="3">
    <location>
        <begin position="131"/>
        <end position="225"/>
    </location>
</feature>
<dbReference type="AlphaFoldDB" id="A0A5C6RXB7"/>
<evidence type="ECO:0000259" key="3">
    <source>
        <dbReference type="PROSITE" id="PS50930"/>
    </source>
</evidence>
<dbReference type="InterPro" id="IPR001789">
    <property type="entry name" value="Sig_transdc_resp-reg_receiver"/>
</dbReference>
<proteinExistence type="predicted"/>
<dbReference type="SMART" id="SM00448">
    <property type="entry name" value="REC"/>
    <property type="match status" value="1"/>
</dbReference>
<dbReference type="GO" id="GO:0003677">
    <property type="term" value="F:DNA binding"/>
    <property type="evidence" value="ECO:0007669"/>
    <property type="project" value="InterPro"/>
</dbReference>
<evidence type="ECO:0000259" key="2">
    <source>
        <dbReference type="PROSITE" id="PS50110"/>
    </source>
</evidence>
<keyword evidence="5" id="KW-1185">Reference proteome</keyword>
<dbReference type="InterPro" id="IPR007492">
    <property type="entry name" value="LytTR_DNA-bd_dom"/>
</dbReference>
<dbReference type="OrthoDB" id="2962330at2"/>
<dbReference type="PANTHER" id="PTHR37299">
    <property type="entry name" value="TRANSCRIPTIONAL REGULATOR-RELATED"/>
    <property type="match status" value="1"/>
</dbReference>
<accession>A0A5C6RXB7</accession>
<dbReference type="PROSITE" id="PS50930">
    <property type="entry name" value="HTH_LYTTR"/>
    <property type="match status" value="1"/>
</dbReference>
<dbReference type="Gene3D" id="3.40.50.2300">
    <property type="match status" value="1"/>
</dbReference>
<comment type="caution">
    <text evidence="4">The sequence shown here is derived from an EMBL/GenBank/DDBJ whole genome shotgun (WGS) entry which is preliminary data.</text>
</comment>
<dbReference type="SMART" id="SM00850">
    <property type="entry name" value="LytTR"/>
    <property type="match status" value="1"/>
</dbReference>
<organism evidence="4 5">
    <name type="scientific">Vicingus serpentipes</name>
    <dbReference type="NCBI Taxonomy" id="1926625"/>
    <lineage>
        <taxon>Bacteria</taxon>
        <taxon>Pseudomonadati</taxon>
        <taxon>Bacteroidota</taxon>
        <taxon>Flavobacteriia</taxon>
        <taxon>Flavobacteriales</taxon>
        <taxon>Vicingaceae</taxon>
        <taxon>Vicingus</taxon>
    </lineage>
</organism>
<dbReference type="Gene3D" id="2.40.50.1020">
    <property type="entry name" value="LytTr DNA-binding domain"/>
    <property type="match status" value="1"/>
</dbReference>
<evidence type="ECO:0000313" key="5">
    <source>
        <dbReference type="Proteomes" id="UP000321721"/>
    </source>
</evidence>
<dbReference type="EMBL" id="VOOS01000001">
    <property type="protein sequence ID" value="TXB66998.1"/>
    <property type="molecule type" value="Genomic_DNA"/>
</dbReference>
<dbReference type="Proteomes" id="UP000321721">
    <property type="component" value="Unassembled WGS sequence"/>
</dbReference>
<dbReference type="InterPro" id="IPR046947">
    <property type="entry name" value="LytR-like"/>
</dbReference>
<gene>
    <name evidence="4" type="ORF">FRY74_02105</name>
</gene>
<keyword evidence="1" id="KW-0597">Phosphoprotein</keyword>
<name>A0A5C6RXB7_9FLAO</name>
<reference evidence="4 5" key="1">
    <citation type="submission" date="2019-08" db="EMBL/GenBank/DDBJ databases">
        <title>Genome of Vicingus serpentipes NCIMB 15042.</title>
        <authorList>
            <person name="Bowman J.P."/>
        </authorList>
    </citation>
    <scope>NUCLEOTIDE SEQUENCE [LARGE SCALE GENOMIC DNA]</scope>
    <source>
        <strain evidence="4 5">NCIMB 15042</strain>
    </source>
</reference>
<dbReference type="PROSITE" id="PS50110">
    <property type="entry name" value="RESPONSE_REGULATORY"/>
    <property type="match status" value="1"/>
</dbReference>
<dbReference type="Pfam" id="PF00072">
    <property type="entry name" value="Response_reg"/>
    <property type="match status" value="1"/>
</dbReference>